<dbReference type="HOGENOM" id="CLU_1814570_0_0_0"/>
<dbReference type="OrthoDB" id="9836493at2"/>
<evidence type="ECO:0000313" key="2">
    <source>
        <dbReference type="EMBL" id="ABJ86091.1"/>
    </source>
</evidence>
<organism evidence="2">
    <name type="scientific">Solibacter usitatus (strain Ellin6076)</name>
    <dbReference type="NCBI Taxonomy" id="234267"/>
    <lineage>
        <taxon>Bacteria</taxon>
        <taxon>Pseudomonadati</taxon>
        <taxon>Acidobacteriota</taxon>
        <taxon>Terriglobia</taxon>
        <taxon>Bryobacterales</taxon>
        <taxon>Solibacteraceae</taxon>
        <taxon>Candidatus Solibacter</taxon>
    </lineage>
</organism>
<evidence type="ECO:0008006" key="3">
    <source>
        <dbReference type="Google" id="ProtNLM"/>
    </source>
</evidence>
<dbReference type="eggNOG" id="ENOG502ZCYF">
    <property type="taxonomic scope" value="Bacteria"/>
</dbReference>
<dbReference type="KEGG" id="sus:Acid_5136"/>
<keyword evidence="1" id="KW-0732">Signal</keyword>
<name>Q01W74_SOLUE</name>
<feature type="chain" id="PRO_5004163344" description="YtkA-like domain-containing protein" evidence="1">
    <location>
        <begin position="19"/>
        <end position="142"/>
    </location>
</feature>
<protein>
    <recommendedName>
        <fullName evidence="3">YtkA-like domain-containing protein</fullName>
    </recommendedName>
</protein>
<evidence type="ECO:0000256" key="1">
    <source>
        <dbReference type="SAM" id="SignalP"/>
    </source>
</evidence>
<sequence length="142" mass="15096" precursor="true">MRKTIVTLMLACAGQLLAGGFYLQLGNPEANAEARKMNAAVVIKAAGCHDPATATVTATAIGMVNGQRRTLPLEVKALGGAGEFALTQQWPKEGKWVIQLVGRNGEQFTNTLIGAGPDGVDRLHAKFDMKAFQKSDVEAMLQ</sequence>
<dbReference type="AlphaFoldDB" id="Q01W74"/>
<feature type="signal peptide" evidence="1">
    <location>
        <begin position="1"/>
        <end position="18"/>
    </location>
</feature>
<reference evidence="2" key="1">
    <citation type="submission" date="2006-10" db="EMBL/GenBank/DDBJ databases">
        <title>Complete sequence of Solibacter usitatus Ellin6076.</title>
        <authorList>
            <consortium name="US DOE Joint Genome Institute"/>
            <person name="Copeland A."/>
            <person name="Lucas S."/>
            <person name="Lapidus A."/>
            <person name="Barry K."/>
            <person name="Detter J.C."/>
            <person name="Glavina del Rio T."/>
            <person name="Hammon N."/>
            <person name="Israni S."/>
            <person name="Dalin E."/>
            <person name="Tice H."/>
            <person name="Pitluck S."/>
            <person name="Thompson L.S."/>
            <person name="Brettin T."/>
            <person name="Bruce D."/>
            <person name="Han C."/>
            <person name="Tapia R."/>
            <person name="Gilna P."/>
            <person name="Schmutz J."/>
            <person name="Larimer F."/>
            <person name="Land M."/>
            <person name="Hauser L."/>
            <person name="Kyrpides N."/>
            <person name="Mikhailova N."/>
            <person name="Janssen P.H."/>
            <person name="Kuske C.R."/>
            <person name="Richardson P."/>
        </authorList>
    </citation>
    <scope>NUCLEOTIDE SEQUENCE</scope>
    <source>
        <strain evidence="2">Ellin6076</strain>
    </source>
</reference>
<accession>Q01W74</accession>
<dbReference type="STRING" id="234267.Acid_5136"/>
<proteinExistence type="predicted"/>
<dbReference type="EMBL" id="CP000473">
    <property type="protein sequence ID" value="ABJ86091.1"/>
    <property type="molecule type" value="Genomic_DNA"/>
</dbReference>
<gene>
    <name evidence="2" type="ordered locus">Acid_5136</name>
</gene>
<dbReference type="InParanoid" id="Q01W74"/>